<comment type="caution">
    <text evidence="1">The sequence shown here is derived from an EMBL/GenBank/DDBJ whole genome shotgun (WGS) entry which is preliminary data.</text>
</comment>
<organism evidence="1 2">
    <name type="scientific">Vreelandella aquamarina</name>
    <dbReference type="NCBI Taxonomy" id="77097"/>
    <lineage>
        <taxon>Bacteria</taxon>
        <taxon>Pseudomonadati</taxon>
        <taxon>Pseudomonadota</taxon>
        <taxon>Gammaproteobacteria</taxon>
        <taxon>Oceanospirillales</taxon>
        <taxon>Halomonadaceae</taxon>
        <taxon>Vreelandella</taxon>
    </lineage>
</organism>
<reference evidence="1" key="1">
    <citation type="submission" date="2020-06" db="EMBL/GenBank/DDBJ databases">
        <title>Whole Genome Sequence of Halomonas aquamarina MB598.</title>
        <authorList>
            <person name="Pervaiz M."/>
            <person name="Fariq A."/>
            <person name="Yasmin A."/>
            <person name="Welch M."/>
        </authorList>
    </citation>
    <scope>NUCLEOTIDE SEQUENCE</scope>
    <source>
        <strain evidence="1">MB598</strain>
    </source>
</reference>
<sequence length="793" mass="86105">MKFSEQWLREWVSPQLSTQAIADQITMAGLEVDAVEPVAASFSGVVVAEVLTKEKHPDADKLNVCTVNDGSDAPVQVVCGAANVEVGQKIPFAQVGGVLPGDFKIKKAKLRGVESRGMICSASELGLEEEASPGILVLPESAPVGVDFREFMHLDDMTIEVDLTPNRGDCLSLKGLAREVGVLNRLMLSEPDIEPVKANIDDTFAVSVEAPEKCPRYVGRVINGVNVKAPTPLWMVERLRRSGIRSIDPVVDVTNYVMLELGQPLHAFDRNNLNGRIIVRLAQAGEQLTLLDGQQVALRPETLVIADESGPLAMAGIMGGENSGVSEATQSIFLESAFFTPLAIAGQARSYGLHTDASHRFERGVDPQLAGVAVERATRLLIDICGGEPGPVCETSSSAHLPVPGTILLRDSRLESALSKKLAVDDVTDILEGLGLDVSRQAEGWSVTAPSWRFDMAIEEDLIEEVARIHGYNNLPVRRPAARLALRSADEAKLTQAQLRRQMVARGFQEAVTYSFVAPELQAALLPDAVSPVLANPISADLSVMRASLFPGLVRAMEHNLNRQQTRVRLFETGLVFNGELDQLSQIPMMGALACGSRESEGWSGTKERIDFYDLKGDLESLLALGGNLDAWRFEPAEHPALHPGQSAEILFNGEHAGWIGTLHPQVRATLGLKVDAVLFEVRLDALSRGSIPAFEALSRYPEVRRDLAFTLKNDVPVQALLDCVRAEAGDYLKDITLFDVYAGKGVVEGHKSIALGLTWQHPSRTLNDEEINQLIDSIVTQVRVQLEAELRG</sequence>
<accession>A0ACC5VUX2</accession>
<gene>
    <name evidence="1" type="primary">pheT</name>
    <name evidence="1" type="ORF">HW452_09530</name>
</gene>
<dbReference type="EMBL" id="JABYQT010000005">
    <property type="protein sequence ID" value="MBZ5487765.1"/>
    <property type="molecule type" value="Genomic_DNA"/>
</dbReference>
<keyword evidence="1" id="KW-0436">Ligase</keyword>
<dbReference type="EC" id="6.1.1.20" evidence="1"/>
<dbReference type="Proteomes" id="UP001319846">
    <property type="component" value="Unassembled WGS sequence"/>
</dbReference>
<evidence type="ECO:0000313" key="2">
    <source>
        <dbReference type="Proteomes" id="UP001319846"/>
    </source>
</evidence>
<protein>
    <submittedName>
        <fullName evidence="1">Phenylalanine--tRNA ligase subunit beta</fullName>
        <ecNumber evidence="1">6.1.1.20</ecNumber>
    </submittedName>
</protein>
<name>A0ACC5VUX2_9GAMM</name>
<keyword evidence="2" id="KW-1185">Reference proteome</keyword>
<evidence type="ECO:0000313" key="1">
    <source>
        <dbReference type="EMBL" id="MBZ5487765.1"/>
    </source>
</evidence>
<proteinExistence type="predicted"/>